<dbReference type="InterPro" id="IPR008271">
    <property type="entry name" value="Ser/Thr_kinase_AS"/>
</dbReference>
<evidence type="ECO:0000256" key="1">
    <source>
        <dbReference type="ARBA" id="ARBA00000900"/>
    </source>
</evidence>
<dbReference type="FunFam" id="3.30.200.20:FF:000081">
    <property type="entry name" value="Octicosapeptide/phox/Bem1p domain kinase superfamily protein"/>
    <property type="match status" value="1"/>
</dbReference>
<dbReference type="GO" id="GO:0004674">
    <property type="term" value="F:protein serine/threonine kinase activity"/>
    <property type="evidence" value="ECO:0007669"/>
    <property type="project" value="UniProtKB-KW"/>
</dbReference>
<comment type="subcellular location">
    <subcellularLocation>
        <location evidence="2">Nucleus</location>
    </subcellularLocation>
</comment>
<dbReference type="Gene3D" id="3.10.20.90">
    <property type="entry name" value="Phosphatidylinositol 3-kinase Catalytic Subunit, Chain A, domain 1"/>
    <property type="match status" value="1"/>
</dbReference>
<feature type="domain" description="Myb-like" evidence="19">
    <location>
        <begin position="1145"/>
        <end position="1195"/>
    </location>
</feature>
<keyword evidence="12" id="KW-0238">DNA-binding</keyword>
<dbReference type="Proteomes" id="UP000095767">
    <property type="component" value="Unassembled WGS sequence"/>
</dbReference>
<comment type="caution">
    <text evidence="21">The sequence shown here is derived from an EMBL/GenBank/DDBJ whole genome shotgun (WGS) entry which is preliminary data.</text>
</comment>
<keyword evidence="17" id="KW-1133">Transmembrane helix</keyword>
<gene>
    <name evidence="21" type="ORF">BAE44_0009982</name>
</gene>
<dbReference type="InterPro" id="IPR009057">
    <property type="entry name" value="Homeodomain-like_sf"/>
</dbReference>
<evidence type="ECO:0000256" key="12">
    <source>
        <dbReference type="ARBA" id="ARBA00023125"/>
    </source>
</evidence>
<evidence type="ECO:0000256" key="14">
    <source>
        <dbReference type="ARBA" id="ARBA00023242"/>
    </source>
</evidence>
<feature type="transmembrane region" description="Helical" evidence="17">
    <location>
        <begin position="1595"/>
        <end position="1614"/>
    </location>
</feature>
<dbReference type="Pfam" id="PF00564">
    <property type="entry name" value="PB1"/>
    <property type="match status" value="1"/>
</dbReference>
<feature type="region of interest" description="Disordered" evidence="16">
    <location>
        <begin position="1692"/>
        <end position="1768"/>
    </location>
</feature>
<dbReference type="PROSITE" id="PS50011">
    <property type="entry name" value="PROTEIN_KINASE_DOM"/>
    <property type="match status" value="2"/>
</dbReference>
<evidence type="ECO:0000259" key="19">
    <source>
        <dbReference type="PROSITE" id="PS50090"/>
    </source>
</evidence>
<dbReference type="OrthoDB" id="4062651at2759"/>
<feature type="compositionally biased region" description="Low complexity" evidence="16">
    <location>
        <begin position="2519"/>
        <end position="2529"/>
    </location>
</feature>
<evidence type="ECO:0000256" key="13">
    <source>
        <dbReference type="ARBA" id="ARBA00023163"/>
    </source>
</evidence>
<name>A0A1E5VV74_9POAL</name>
<dbReference type="InterPro" id="IPR017441">
    <property type="entry name" value="Protein_kinase_ATP_BS"/>
</dbReference>
<dbReference type="Pfam" id="PF00069">
    <property type="entry name" value="Pkinase"/>
    <property type="match status" value="1"/>
</dbReference>
<dbReference type="SUPFAM" id="SSF54277">
    <property type="entry name" value="CAD &amp; PB1 domains"/>
    <property type="match status" value="1"/>
</dbReference>
<dbReference type="InterPro" id="IPR017930">
    <property type="entry name" value="Myb_dom"/>
</dbReference>
<sequence length="2563" mass="280570">MAPLAAAAGGSEAEGAPRMAKFLCSFGGSILPRPLDGCLRYVGGDTRIVMLPRDISYADLAARMRELYKDADIIKYQQPDEDLDALVSVVNDDDVVNMMEEYDKVIATGEVFTRLRIFLFSQNCDDDAASAVVHYNADERETERRYVDALNSLGDARSPSSPVSVEQLFGIGGNDSGILDFAGLRHLNVPRPSQTQRYGEMDSPWSPAYVSPGQYGVHDPRDFPISPSSATARFQVGAEDFDERIPEDFVRQSPKYRHYEAQSPPHMDNLVWLPPGAVIQQNAGFPGNLSRSNNFLDGNSVCDHCRSPFQKGQGSVTDPRYVDPRWSRPVQQHFDQPGMTNEYPCHPSNSCQDCCRPSEHYVGGQDIRIENGIYVKEQNGGHPPMFYNDSHSHDRAWHVHTSQSHQRYEDPRLHLPGNGRVIEPYIVDTNSVNSAFAPNKVYEMHPASLGRSSHESPHYFHGSSELINDTYHNQQVGGSGSYVQPAGFEESPGQHYNHSSTYGADSFYQMQQNLPPIQSLRRRANSPVHAGSPYDSPHLPIPNGSLNANFVRNTGDVSPRIPGLPAYDRMPNPWAPPNGSIPYRVVGHDIPAAMESTSALGPRSNPITARYVQPFIAPESIQHQHGAQLREVNLERVYAEHMPSSYVDGKVAVSALPLTDQLSRLDTSTIKKPEGPEDNNSTLNVNEATPLHDVDEPSTLPHHVGVVHEVDPKLGKPTEHESRTKQHEAEATALQECGCLSEDRLNFLPELIASVKKAALEDATDTQIPQSDANAAVSPVPDDDDNGKKMDVATAGNTDVNQYSDLHGSIEQQKSSKIESTTAEAEALSKGLQTINNDDLEEIRELGSGTYGSVYHGKWRGCDVAIKRIKASCFAGRPSERERLIADFWKEALILSSLHHPNVVSFYGVVRDGPDGSLATVSEFMVNGSLKQFLRKKDRTIDRRKRVILAMDAAFGMEYLHGKNIVHFDLKCENLLVNMRDPQRPICKIGDLGLSKVKQHTLVSGGVRGTLPWMAPELLSGKSNMVSEKIDVYSFGIVMWELLTGEEPYSDMRAAEIIGIKQSDLTLAELKCEGWISLGSGAMGRAPCCDKASVKKGPWSPEEDAKLKAYIEEHGTGGNWIALPQKIGLKRCGKSCRLRWLNYLRPNIKHGDFTEEEEHIICSLYISIGSRWSIIAAQLPGRTDNDIKNYWNTKLKKKLLGKRAPSRRARANQDPYLAAAGGSMCSTSGSAAAATPQALSASALERIQLHMRLQGLYGAFGNDTNAAAAPQWSKLDMLLQTNKLQLPGSLPTDAVATTVSVQQPQHLVDHQSIAAGAGAAVVEAEQQLSSAAAGANYMAPGSFERPKLGFYSPSAEAEVAASAEMASCPMVGGYGAGGFGSHHDELMYDFLYSKYTSLGGCVAQGGQIPQLPELQCPDGAAAVVGADEKFSTWTAAPCDYGAAGGHQLQGNSIAMPPRRLPFVAAATTAVLLLLAGATATDAKSLASSFLDPHNAARRAVGLRPLRWDKTLAAYAWRGRLTVAAAVLVGIALLLAASNADAYPGGGGDGNLRNQFLAQQNVARASMGLPALVWDERVASYARCYRPRNQTMMRPLAPLLLFSLLCLQLLAIAAAHASRAPASYAAANRQHQAQPTPPYARNATVYAASAALCPGCTAWAESLEFLYYHNLVRLARWELPLAWSPRMESTVRRGSATNREMPASSRFHTSATCSLSSASSRSPPPRRRHASLTGQSPSARPGRSRSRSRSSSRWPQPQPGLGLDLGILLGRKPRPGDERLDLANWMQCFQSQRLQPPSAEVEADTEGKAAGSCEEEEVGGEEADHLVVMVNGLYGSSADWKFAAEQFVKKLPGKVFVHRECSYSVLVLRFDLECNVLLQRVGDMDDGKPPLLVRMVEDCDDGKFMSALRSFKRRAAYANVTYDRGVEDAAGYKQPMDPQMKDLFLPFRCFCTRKDIHCKDVVLDDHDVAKSIVEFAAHAAIEKLVVGATARGGFVRFKAEISSTISKTAPDFCTVYVVTKGGKVTSVRQAIRQAPAVSPLRTIIQGPRPDHATVAAPAQKWTPPPPSRGDAAMTPNVLDNPIMSPFARTGMSAGSARKPFPEFSLPESSDISFIGSAPRRSTERYPPRLSSGSDGLDQHSFEARTPSRWGDSFGNDSTSHSQTSTSSWCSQPTDDMEAEMKRLRLELKQTMEMYSTACKEALSAKQKAMELQRWKEKAKARAAIEAAEAAQRLADLEAQKRIGAEMKALKEAEERLRSMGAGARESVRYRKYTIEEIELGTDHFNETRKGRSQFQQEVEVLSCIRHPNMVLLLGACPDGGPVIPWQHRFRIAAEIATGLLFLHQTKPEPLVHRDLKPGNILLDRNYVSKISDVGLARLVPPSVADSVTQCHMTSAAGTFCYIDPEYQQTGLLGVKSDVYSLGVMLLQIVTARPPMGLTHHVGRALERGTFADLLDPAVHDWPMEEAHRFAEISLRCCELRRKDRPDLATAVLPELNRLRALGEDNMELCNPMSGRGGMHSSSAFHSSPYSQPRHDPASDPTLGRPHHSSNASQSAMPTRRSNYN</sequence>
<keyword evidence="10 15" id="KW-0067">ATP-binding</keyword>
<keyword evidence="17" id="KW-0812">Transmembrane</keyword>
<feature type="domain" description="Protein kinase" evidence="18">
    <location>
        <begin position="840"/>
        <end position="1217"/>
    </location>
</feature>
<proteinExistence type="predicted"/>
<accession>A0A1E5VV74</accession>
<dbReference type="GO" id="GO:0061630">
    <property type="term" value="F:ubiquitin protein ligase activity"/>
    <property type="evidence" value="ECO:0007669"/>
    <property type="project" value="UniProtKB-EC"/>
</dbReference>
<feature type="compositionally biased region" description="Low complexity" evidence="16">
    <location>
        <begin position="1730"/>
        <end position="1740"/>
    </location>
</feature>
<feature type="region of interest" description="Disordered" evidence="16">
    <location>
        <begin position="765"/>
        <end position="788"/>
    </location>
</feature>
<evidence type="ECO:0000256" key="4">
    <source>
        <dbReference type="ARBA" id="ARBA00022527"/>
    </source>
</evidence>
<keyword evidence="14" id="KW-0539">Nucleus</keyword>
<evidence type="ECO:0000256" key="16">
    <source>
        <dbReference type="SAM" id="MobiDB-lite"/>
    </source>
</evidence>
<keyword evidence="13" id="KW-0804">Transcription</keyword>
<dbReference type="CDD" id="cd00167">
    <property type="entry name" value="SANT"/>
    <property type="match status" value="1"/>
</dbReference>
<dbReference type="FunFam" id="1.10.10.60:FF:000015">
    <property type="entry name" value="Transcription factor RAX3"/>
    <property type="match status" value="1"/>
</dbReference>
<feature type="domain" description="HTH myb-type" evidence="20">
    <location>
        <begin position="1091"/>
        <end position="1144"/>
    </location>
</feature>
<evidence type="ECO:0000256" key="2">
    <source>
        <dbReference type="ARBA" id="ARBA00004123"/>
    </source>
</evidence>
<dbReference type="SMART" id="SM00220">
    <property type="entry name" value="S_TKc"/>
    <property type="match status" value="1"/>
</dbReference>
<feature type="region of interest" description="Disordered" evidence="16">
    <location>
        <begin position="2108"/>
        <end position="2173"/>
    </location>
</feature>
<keyword evidence="17" id="KW-0472">Membrane</keyword>
<feature type="domain" description="Protein kinase" evidence="18">
    <location>
        <begin position="2252"/>
        <end position="2494"/>
    </location>
</feature>
<protein>
    <recommendedName>
        <fullName evidence="3">RING-type E3 ubiquitin transferase</fullName>
        <ecNumber evidence="3">2.3.2.27</ecNumber>
    </recommendedName>
</protein>
<evidence type="ECO:0000256" key="15">
    <source>
        <dbReference type="PROSITE-ProRule" id="PRU10141"/>
    </source>
</evidence>
<evidence type="ECO:0000256" key="10">
    <source>
        <dbReference type="ARBA" id="ARBA00022840"/>
    </source>
</evidence>
<keyword evidence="11" id="KW-0805">Transcription regulation</keyword>
<keyword evidence="8" id="KW-0418">Kinase</keyword>
<dbReference type="InterPro" id="IPR000270">
    <property type="entry name" value="PB1_dom"/>
</dbReference>
<feature type="compositionally biased region" description="Low complexity" evidence="16">
    <location>
        <begin position="1707"/>
        <end position="1720"/>
    </location>
</feature>
<dbReference type="InterPro" id="IPR035940">
    <property type="entry name" value="CAP_sf"/>
</dbReference>
<dbReference type="CDD" id="cd13999">
    <property type="entry name" value="STKc_MAP3K-like"/>
    <property type="match status" value="1"/>
</dbReference>
<keyword evidence="6" id="KW-0677">Repeat</keyword>
<dbReference type="SUPFAM" id="SSF46689">
    <property type="entry name" value="Homeodomain-like"/>
    <property type="match status" value="1"/>
</dbReference>
<dbReference type="SMART" id="SM00666">
    <property type="entry name" value="PB1"/>
    <property type="match status" value="1"/>
</dbReference>
<dbReference type="SMART" id="SM00717">
    <property type="entry name" value="SANT"/>
    <property type="match status" value="2"/>
</dbReference>
<evidence type="ECO:0000256" key="9">
    <source>
        <dbReference type="ARBA" id="ARBA00022786"/>
    </source>
</evidence>
<reference evidence="21 22" key="1">
    <citation type="submission" date="2016-09" db="EMBL/GenBank/DDBJ databases">
        <title>The draft genome of Dichanthelium oligosanthes: A C3 panicoid grass species.</title>
        <authorList>
            <person name="Studer A.J."/>
            <person name="Schnable J.C."/>
            <person name="Brutnell T.P."/>
        </authorList>
    </citation>
    <scope>NUCLEOTIDE SEQUENCE [LARGE SCALE GENOMIC DNA]</scope>
    <source>
        <strain evidence="22">cv. Kellogg 1175</strain>
        <tissue evidence="21">Leaf</tissue>
    </source>
</reference>
<dbReference type="InterPro" id="IPR007751">
    <property type="entry name" value="DUF676_lipase-like"/>
</dbReference>
<dbReference type="InterPro" id="IPR011009">
    <property type="entry name" value="Kinase-like_dom_sf"/>
</dbReference>
<dbReference type="GO" id="GO:0005524">
    <property type="term" value="F:ATP binding"/>
    <property type="evidence" value="ECO:0007669"/>
    <property type="project" value="UniProtKB-UniRule"/>
</dbReference>
<dbReference type="PROSITE" id="PS00107">
    <property type="entry name" value="PROTEIN_KINASE_ATP"/>
    <property type="match status" value="1"/>
</dbReference>
<dbReference type="SUPFAM" id="SSF56112">
    <property type="entry name" value="Protein kinase-like (PK-like)"/>
    <property type="match status" value="2"/>
</dbReference>
<dbReference type="SUPFAM" id="SSF55797">
    <property type="entry name" value="PR-1-like"/>
    <property type="match status" value="1"/>
</dbReference>
<keyword evidence="22" id="KW-1185">Reference proteome</keyword>
<evidence type="ECO:0000256" key="6">
    <source>
        <dbReference type="ARBA" id="ARBA00022737"/>
    </source>
</evidence>
<feature type="domain" description="HTH myb-type" evidence="20">
    <location>
        <begin position="1145"/>
        <end position="1199"/>
    </location>
</feature>
<dbReference type="FunFam" id="3.10.20.90:FF:000058">
    <property type="entry name" value="Octicosapeptide/phox/Bem1p domain kinase superfamily protein"/>
    <property type="match status" value="1"/>
</dbReference>
<dbReference type="EMBL" id="LWDX02028693">
    <property type="protein sequence ID" value="OEL29000.1"/>
    <property type="molecule type" value="Genomic_DNA"/>
</dbReference>
<dbReference type="InterPro" id="IPR051348">
    <property type="entry name" value="U-box_ubiquitin_ligases"/>
</dbReference>
<dbReference type="GO" id="GO:0005634">
    <property type="term" value="C:nucleus"/>
    <property type="evidence" value="ECO:0007669"/>
    <property type="project" value="UniProtKB-SubCell"/>
</dbReference>
<dbReference type="PROSITE" id="PS51294">
    <property type="entry name" value="HTH_MYB"/>
    <property type="match status" value="2"/>
</dbReference>
<feature type="domain" description="Myb-like" evidence="19">
    <location>
        <begin position="1091"/>
        <end position="1144"/>
    </location>
</feature>
<dbReference type="Gene3D" id="1.10.10.60">
    <property type="entry name" value="Homeodomain-like"/>
    <property type="match status" value="2"/>
</dbReference>
<evidence type="ECO:0000256" key="3">
    <source>
        <dbReference type="ARBA" id="ARBA00012483"/>
    </source>
</evidence>
<evidence type="ECO:0000256" key="7">
    <source>
        <dbReference type="ARBA" id="ARBA00022741"/>
    </source>
</evidence>
<dbReference type="Pfam" id="PF07714">
    <property type="entry name" value="PK_Tyr_Ser-Thr"/>
    <property type="match status" value="1"/>
</dbReference>
<dbReference type="STRING" id="888268.A0A1E5VV74"/>
<dbReference type="InterPro" id="IPR001245">
    <property type="entry name" value="Ser-Thr/Tyr_kinase_cat_dom"/>
</dbReference>
<dbReference type="Gene3D" id="1.10.510.10">
    <property type="entry name" value="Transferase(Phosphotransferase) domain 1"/>
    <property type="match status" value="3"/>
</dbReference>
<keyword evidence="9" id="KW-0833">Ubl conjugation pathway</keyword>
<evidence type="ECO:0000256" key="11">
    <source>
        <dbReference type="ARBA" id="ARBA00023015"/>
    </source>
</evidence>
<dbReference type="PROSITE" id="PS00108">
    <property type="entry name" value="PROTEIN_KINASE_ST"/>
    <property type="match status" value="2"/>
</dbReference>
<evidence type="ECO:0000256" key="17">
    <source>
        <dbReference type="SAM" id="Phobius"/>
    </source>
</evidence>
<feature type="binding site" evidence="15">
    <location>
        <position position="867"/>
    </location>
    <ligand>
        <name>ATP</name>
        <dbReference type="ChEBI" id="CHEBI:30616"/>
    </ligand>
</feature>
<keyword evidence="5" id="KW-0808">Transferase</keyword>
<dbReference type="EC" id="2.3.2.27" evidence="3"/>
<dbReference type="Pfam" id="PF00249">
    <property type="entry name" value="Myb_DNA-binding"/>
    <property type="match status" value="2"/>
</dbReference>
<feature type="compositionally biased region" description="Polar residues" evidence="16">
    <location>
        <begin position="2547"/>
        <end position="2563"/>
    </location>
</feature>
<evidence type="ECO:0000256" key="8">
    <source>
        <dbReference type="ARBA" id="ARBA00022777"/>
    </source>
</evidence>
<dbReference type="GO" id="GO:0003677">
    <property type="term" value="F:DNA binding"/>
    <property type="evidence" value="ECO:0007669"/>
    <property type="project" value="UniProtKB-KW"/>
</dbReference>
<comment type="catalytic activity">
    <reaction evidence="1">
        <text>S-ubiquitinyl-[E2 ubiquitin-conjugating enzyme]-L-cysteine + [acceptor protein]-L-lysine = [E2 ubiquitin-conjugating enzyme]-L-cysteine + N(6)-ubiquitinyl-[acceptor protein]-L-lysine.</text>
        <dbReference type="EC" id="2.3.2.27"/>
    </reaction>
</comment>
<feature type="compositionally biased region" description="Low complexity" evidence="16">
    <location>
        <begin position="1750"/>
        <end position="1768"/>
    </location>
</feature>
<dbReference type="PANTHER" id="PTHR45647:SF132">
    <property type="entry name" value="KINASE WITH ADENINE NUCLEOTIDE ALPHA HYDROLASES-LIKE DOMAIN-CONTAINING PROTEIN"/>
    <property type="match status" value="1"/>
</dbReference>
<keyword evidence="4" id="KW-0723">Serine/threonine-protein kinase</keyword>
<dbReference type="Pfam" id="PF05057">
    <property type="entry name" value="DUF676"/>
    <property type="match status" value="2"/>
</dbReference>
<organism evidence="21 22">
    <name type="scientific">Dichanthelium oligosanthes</name>
    <dbReference type="NCBI Taxonomy" id="888268"/>
    <lineage>
        <taxon>Eukaryota</taxon>
        <taxon>Viridiplantae</taxon>
        <taxon>Streptophyta</taxon>
        <taxon>Embryophyta</taxon>
        <taxon>Tracheophyta</taxon>
        <taxon>Spermatophyta</taxon>
        <taxon>Magnoliopsida</taxon>
        <taxon>Liliopsida</taxon>
        <taxon>Poales</taxon>
        <taxon>Poaceae</taxon>
        <taxon>PACMAD clade</taxon>
        <taxon>Panicoideae</taxon>
        <taxon>Panicodae</taxon>
        <taxon>Paniceae</taxon>
        <taxon>Dichantheliinae</taxon>
        <taxon>Dichanthelium</taxon>
    </lineage>
</organism>
<dbReference type="CDD" id="cd06410">
    <property type="entry name" value="PB1_UP2"/>
    <property type="match status" value="1"/>
</dbReference>
<dbReference type="FunFam" id="1.10.10.60:FF:000755">
    <property type="entry name" value="Transcription factor MYB36"/>
    <property type="match status" value="1"/>
</dbReference>
<evidence type="ECO:0000256" key="5">
    <source>
        <dbReference type="ARBA" id="ARBA00022679"/>
    </source>
</evidence>
<evidence type="ECO:0000259" key="18">
    <source>
        <dbReference type="PROSITE" id="PS50011"/>
    </source>
</evidence>
<dbReference type="PANTHER" id="PTHR45647">
    <property type="entry name" value="OS02G0152300 PROTEIN"/>
    <property type="match status" value="1"/>
</dbReference>
<dbReference type="InterPro" id="IPR000719">
    <property type="entry name" value="Prot_kinase_dom"/>
</dbReference>
<dbReference type="CDD" id="cd01989">
    <property type="entry name" value="USP_STK_Ubox_N"/>
    <property type="match status" value="1"/>
</dbReference>
<feature type="region of interest" description="Disordered" evidence="16">
    <location>
        <begin position="2508"/>
        <end position="2563"/>
    </location>
</feature>
<feature type="compositionally biased region" description="Low complexity" evidence="16">
    <location>
        <begin position="2156"/>
        <end position="2172"/>
    </location>
</feature>
<evidence type="ECO:0000313" key="21">
    <source>
        <dbReference type="EMBL" id="OEL29000.1"/>
    </source>
</evidence>
<evidence type="ECO:0000313" key="22">
    <source>
        <dbReference type="Proteomes" id="UP000095767"/>
    </source>
</evidence>
<dbReference type="PROSITE" id="PS50090">
    <property type="entry name" value="MYB_LIKE"/>
    <property type="match status" value="2"/>
</dbReference>
<evidence type="ECO:0000259" key="20">
    <source>
        <dbReference type="PROSITE" id="PS51294"/>
    </source>
</evidence>
<dbReference type="InterPro" id="IPR001005">
    <property type="entry name" value="SANT/Myb"/>
</dbReference>
<keyword evidence="7 15" id="KW-0547">Nucleotide-binding</keyword>